<dbReference type="PRINTS" id="PR00035">
    <property type="entry name" value="HTHGNTR"/>
</dbReference>
<evidence type="ECO:0000256" key="3">
    <source>
        <dbReference type="ARBA" id="ARBA00023163"/>
    </source>
</evidence>
<organism evidence="5 6">
    <name type="scientific">Geodermatophilus telluris</name>
    <dbReference type="NCBI Taxonomy" id="1190417"/>
    <lineage>
        <taxon>Bacteria</taxon>
        <taxon>Bacillati</taxon>
        <taxon>Actinomycetota</taxon>
        <taxon>Actinomycetes</taxon>
        <taxon>Geodermatophilales</taxon>
        <taxon>Geodermatophilaceae</taxon>
        <taxon>Geodermatophilus</taxon>
    </lineage>
</organism>
<dbReference type="CDD" id="cd07377">
    <property type="entry name" value="WHTH_GntR"/>
    <property type="match status" value="1"/>
</dbReference>
<dbReference type="Pfam" id="PF00392">
    <property type="entry name" value="GntR"/>
    <property type="match status" value="1"/>
</dbReference>
<dbReference type="SMART" id="SM00895">
    <property type="entry name" value="FCD"/>
    <property type="match status" value="1"/>
</dbReference>
<dbReference type="Gene3D" id="1.20.120.530">
    <property type="entry name" value="GntR ligand-binding domain-like"/>
    <property type="match status" value="1"/>
</dbReference>
<keyword evidence="3" id="KW-0804">Transcription</keyword>
<keyword evidence="6" id="KW-1185">Reference proteome</keyword>
<dbReference type="InterPro" id="IPR036388">
    <property type="entry name" value="WH-like_DNA-bd_sf"/>
</dbReference>
<dbReference type="AlphaFoldDB" id="A0A1G6SYI6"/>
<dbReference type="PROSITE" id="PS50949">
    <property type="entry name" value="HTH_GNTR"/>
    <property type="match status" value="1"/>
</dbReference>
<name>A0A1G6SYI6_9ACTN</name>
<dbReference type="InterPro" id="IPR008920">
    <property type="entry name" value="TF_FadR/GntR_C"/>
</dbReference>
<sequence length="239" mass="25461">MRARRGLHGTVVDELGSQIVSGAIPEGTVLVPDELCERYGVSRTVVRETLRVLEAKGLLSARQNVGTRVHGSSDWDVLDHDVILWRIRSSDYAAVTRELLEMRSAVEPHAAGLAARRADETGVRELREAYAAMVEAAGRGDVGAWTSADIVFHSALLRASGNPMIAQLSKTVAAALEARSGEVAVEGISPHAVDMHGALVDAVSSGDAVAAQMRMEQLLGEAGDQMATLMDRLDRAQTG</sequence>
<keyword evidence="1" id="KW-0805">Transcription regulation</keyword>
<dbReference type="EMBL" id="FMZF01000006">
    <property type="protein sequence ID" value="SDD21823.1"/>
    <property type="molecule type" value="Genomic_DNA"/>
</dbReference>
<evidence type="ECO:0000313" key="6">
    <source>
        <dbReference type="Proteomes" id="UP000199416"/>
    </source>
</evidence>
<evidence type="ECO:0000259" key="4">
    <source>
        <dbReference type="PROSITE" id="PS50949"/>
    </source>
</evidence>
<evidence type="ECO:0000256" key="2">
    <source>
        <dbReference type="ARBA" id="ARBA00023125"/>
    </source>
</evidence>
<reference evidence="6" key="1">
    <citation type="submission" date="2016-10" db="EMBL/GenBank/DDBJ databases">
        <authorList>
            <person name="Varghese N."/>
            <person name="Submissions S."/>
        </authorList>
    </citation>
    <scope>NUCLEOTIDE SEQUENCE [LARGE SCALE GENOMIC DNA]</scope>
    <source>
        <strain evidence="6">DSM 45421</strain>
    </source>
</reference>
<dbReference type="Proteomes" id="UP000199416">
    <property type="component" value="Unassembled WGS sequence"/>
</dbReference>
<dbReference type="SUPFAM" id="SSF48008">
    <property type="entry name" value="GntR ligand-binding domain-like"/>
    <property type="match status" value="1"/>
</dbReference>
<dbReference type="InterPro" id="IPR036390">
    <property type="entry name" value="WH_DNA-bd_sf"/>
</dbReference>
<dbReference type="GO" id="GO:0003677">
    <property type="term" value="F:DNA binding"/>
    <property type="evidence" value="ECO:0007669"/>
    <property type="project" value="UniProtKB-KW"/>
</dbReference>
<dbReference type="STRING" id="1190417.SAMN05660690_3675"/>
<dbReference type="PANTHER" id="PTHR43537:SF44">
    <property type="entry name" value="GNTR FAMILY REGULATORY PROTEIN"/>
    <property type="match status" value="1"/>
</dbReference>
<feature type="domain" description="HTH gntR-type" evidence="4">
    <location>
        <begin position="5"/>
        <end position="72"/>
    </location>
</feature>
<keyword evidence="2 5" id="KW-0238">DNA-binding</keyword>
<dbReference type="InterPro" id="IPR000524">
    <property type="entry name" value="Tscrpt_reg_HTH_GntR"/>
</dbReference>
<dbReference type="GO" id="GO:0003700">
    <property type="term" value="F:DNA-binding transcription factor activity"/>
    <property type="evidence" value="ECO:0007669"/>
    <property type="project" value="InterPro"/>
</dbReference>
<dbReference type="InterPro" id="IPR011711">
    <property type="entry name" value="GntR_C"/>
</dbReference>
<dbReference type="SMART" id="SM00345">
    <property type="entry name" value="HTH_GNTR"/>
    <property type="match status" value="1"/>
</dbReference>
<evidence type="ECO:0000256" key="1">
    <source>
        <dbReference type="ARBA" id="ARBA00023015"/>
    </source>
</evidence>
<gene>
    <name evidence="5" type="ORF">SAMN05660690_3675</name>
</gene>
<dbReference type="Gene3D" id="1.10.10.10">
    <property type="entry name" value="Winged helix-like DNA-binding domain superfamily/Winged helix DNA-binding domain"/>
    <property type="match status" value="1"/>
</dbReference>
<dbReference type="Pfam" id="PF07729">
    <property type="entry name" value="FCD"/>
    <property type="match status" value="1"/>
</dbReference>
<dbReference type="PANTHER" id="PTHR43537">
    <property type="entry name" value="TRANSCRIPTIONAL REGULATOR, GNTR FAMILY"/>
    <property type="match status" value="1"/>
</dbReference>
<dbReference type="SUPFAM" id="SSF46785">
    <property type="entry name" value="Winged helix' DNA-binding domain"/>
    <property type="match status" value="1"/>
</dbReference>
<accession>A0A1G6SYI6</accession>
<evidence type="ECO:0000313" key="5">
    <source>
        <dbReference type="EMBL" id="SDD21823.1"/>
    </source>
</evidence>
<proteinExistence type="predicted"/>
<protein>
    <submittedName>
        <fullName evidence="5">DNA-binding transcriptional regulator, FadR family</fullName>
    </submittedName>
</protein>